<dbReference type="PANTHER" id="PTHR43999:SF1">
    <property type="entry name" value="DNAJ HOMOLOG SUBFAMILY C MEMBER 2"/>
    <property type="match status" value="1"/>
</dbReference>
<dbReference type="InterPro" id="IPR001623">
    <property type="entry name" value="DnaJ_domain"/>
</dbReference>
<organism evidence="2 3">
    <name type="scientific">Gallus gallus</name>
    <name type="common">Chicken</name>
    <dbReference type="NCBI Taxonomy" id="9031"/>
    <lineage>
        <taxon>Eukaryota</taxon>
        <taxon>Metazoa</taxon>
        <taxon>Chordata</taxon>
        <taxon>Craniata</taxon>
        <taxon>Vertebrata</taxon>
        <taxon>Euteleostomi</taxon>
        <taxon>Archelosauria</taxon>
        <taxon>Archosauria</taxon>
        <taxon>Dinosauria</taxon>
        <taxon>Saurischia</taxon>
        <taxon>Theropoda</taxon>
        <taxon>Coelurosauria</taxon>
        <taxon>Aves</taxon>
        <taxon>Neognathae</taxon>
        <taxon>Galloanserae</taxon>
        <taxon>Galliformes</taxon>
        <taxon>Phasianidae</taxon>
        <taxon>Phasianinae</taxon>
        <taxon>Gallus</taxon>
    </lineage>
</organism>
<dbReference type="SUPFAM" id="SSF46565">
    <property type="entry name" value="Chaperone J-domain"/>
    <property type="match status" value="1"/>
</dbReference>
<accession>A0A8V0ZRL8</accession>
<reference evidence="2" key="2">
    <citation type="submission" date="2025-08" db="UniProtKB">
        <authorList>
            <consortium name="Ensembl"/>
        </authorList>
    </citation>
    <scope>IDENTIFICATION</scope>
    <source>
        <strain evidence="2">broiler</strain>
    </source>
</reference>
<dbReference type="AlphaFoldDB" id="A0A8V0ZRL8"/>
<dbReference type="Ensembl" id="ENSGALT00010054958.1">
    <property type="protein sequence ID" value="ENSGALP00010033228.1"/>
    <property type="gene ID" value="ENSGALG00010022582.1"/>
</dbReference>
<dbReference type="Pfam" id="PF21884">
    <property type="entry name" value="ZUO1-like_ZHD"/>
    <property type="match status" value="1"/>
</dbReference>
<dbReference type="SMART" id="SM00271">
    <property type="entry name" value="DnaJ"/>
    <property type="match status" value="1"/>
</dbReference>
<proteinExistence type="predicted"/>
<reference evidence="2" key="3">
    <citation type="submission" date="2025-09" db="UniProtKB">
        <authorList>
            <consortium name="Ensembl"/>
        </authorList>
    </citation>
    <scope>IDENTIFICATION</scope>
    <source>
        <strain evidence="2">broiler</strain>
    </source>
</reference>
<dbReference type="Pfam" id="PF00226">
    <property type="entry name" value="DnaJ"/>
    <property type="match status" value="1"/>
</dbReference>
<dbReference type="CDD" id="cd06257">
    <property type="entry name" value="DnaJ"/>
    <property type="match status" value="1"/>
</dbReference>
<dbReference type="GO" id="GO:0051083">
    <property type="term" value="P:'de novo' cotranslational protein folding"/>
    <property type="evidence" value="ECO:0000318"/>
    <property type="project" value="GO_Central"/>
</dbReference>
<dbReference type="PRINTS" id="PR00625">
    <property type="entry name" value="JDOMAIN"/>
</dbReference>
<dbReference type="PROSITE" id="PS00636">
    <property type="entry name" value="DNAJ_1"/>
    <property type="match status" value="1"/>
</dbReference>
<evidence type="ECO:0000313" key="3">
    <source>
        <dbReference type="Proteomes" id="UP000000539"/>
    </source>
</evidence>
<dbReference type="GO" id="GO:0005829">
    <property type="term" value="C:cytosol"/>
    <property type="evidence" value="ECO:0000318"/>
    <property type="project" value="GO_Central"/>
</dbReference>
<sequence>MLRGAHEGQLTAVTGALTAASVLCQVEPVGRWFEAFIKRRNINVSASFQELEDEKELSEESGDEELQLEEFPMLKTLDPKDWKNQDHYAVLGLGNIRYRATQKQIKAAHKSMVLKHHPDKRKAAGEQIGEGDNDYFTCITKAYEILSDPVKRRAFNSIDPTFDNSVPSKSEAKENFFEVFSPVFERNARWSNKKNVPKLGDVNSSFEEVDAFYSFWYNFDPERVRTTPEIWQKLTRAAPDRYAPTLLATFHRYEDQQRRPLVFELILTLQNYEQHLPPTHVSISAVTELANRLGDVEEQMSLLINRDEPVEPVIVSETFDDEQDKQRGLMKELIKLMKIQLIKEDGSPSSPVTSKISATEGKRFPARVRNNNRTASRVALWRYLRDHGEDMRKWHDQDTPVLRARVRELQNRPTTSVVAPVTTGNE</sequence>
<name>A0A8V0ZRL8_CHICK</name>
<dbReference type="InterPro" id="IPR018253">
    <property type="entry name" value="DnaJ_domain_CS"/>
</dbReference>
<dbReference type="GO" id="GO:0043022">
    <property type="term" value="F:ribosome binding"/>
    <property type="evidence" value="ECO:0000318"/>
    <property type="project" value="GO_Central"/>
</dbReference>
<dbReference type="PROSITE" id="PS50076">
    <property type="entry name" value="DNAJ_2"/>
    <property type="match status" value="1"/>
</dbReference>
<keyword evidence="3" id="KW-1185">Reference proteome</keyword>
<feature type="domain" description="J" evidence="1">
    <location>
        <begin position="86"/>
        <end position="159"/>
    </location>
</feature>
<dbReference type="FunFam" id="1.10.287.110:FF:000024">
    <property type="entry name" value="DnaJ (Hsp40) homolog, subfamily C, member 2"/>
    <property type="match status" value="1"/>
</dbReference>
<dbReference type="InterPro" id="IPR036869">
    <property type="entry name" value="J_dom_sf"/>
</dbReference>
<dbReference type="GeneTree" id="ENSGT00940000155441"/>
<evidence type="ECO:0000313" key="2">
    <source>
        <dbReference type="Ensembl" id="ENSGALP00010033228.1"/>
    </source>
</evidence>
<dbReference type="InterPro" id="IPR054076">
    <property type="entry name" value="ZUO1-like_ZHD"/>
</dbReference>
<evidence type="ECO:0000259" key="1">
    <source>
        <dbReference type="PROSITE" id="PS50076"/>
    </source>
</evidence>
<protein>
    <recommendedName>
        <fullName evidence="1">J domain-containing protein</fullName>
    </recommendedName>
</protein>
<dbReference type="InterPro" id="IPR044634">
    <property type="entry name" value="Zuotin/DnaJC2"/>
</dbReference>
<reference evidence="2" key="1">
    <citation type="submission" date="2020-11" db="EMBL/GenBank/DDBJ databases">
        <title>Gallus gallus (Chicken) genome, bGalGal1, GRCg7b, maternal haplotype autosomes + Z &amp; W.</title>
        <authorList>
            <person name="Warren W."/>
            <person name="Formenti G."/>
            <person name="Fedrigo O."/>
            <person name="Haase B."/>
            <person name="Mountcastle J."/>
            <person name="Balacco J."/>
            <person name="Tracey A."/>
            <person name="Schneider V."/>
            <person name="Okimoto R."/>
            <person name="Cheng H."/>
            <person name="Hawken R."/>
            <person name="Howe K."/>
            <person name="Jarvis E.D."/>
        </authorList>
    </citation>
    <scope>NUCLEOTIDE SEQUENCE [LARGE SCALE GENOMIC DNA]</scope>
    <source>
        <strain evidence="2">Broiler</strain>
    </source>
</reference>
<dbReference type="GO" id="GO:0006450">
    <property type="term" value="P:regulation of translational fidelity"/>
    <property type="evidence" value="ECO:0007669"/>
    <property type="project" value="InterPro"/>
</dbReference>
<dbReference type="Gene3D" id="1.10.287.110">
    <property type="entry name" value="DnaJ domain"/>
    <property type="match status" value="1"/>
</dbReference>
<dbReference type="PANTHER" id="PTHR43999">
    <property type="entry name" value="DNAJ HOMOLOG SUBFAMILY C MEMBER 2"/>
    <property type="match status" value="1"/>
</dbReference>
<dbReference type="Proteomes" id="UP000000539">
    <property type="component" value="Chromosome 14"/>
</dbReference>
<dbReference type="GO" id="GO:0030544">
    <property type="term" value="F:Hsp70 protein binding"/>
    <property type="evidence" value="ECO:0000318"/>
    <property type="project" value="GO_Central"/>
</dbReference>